<evidence type="ECO:0000313" key="2">
    <source>
        <dbReference type="Proteomes" id="UP000199087"/>
    </source>
</evidence>
<proteinExistence type="predicted"/>
<organism evidence="1 2">
    <name type="scientific">Neobacillus massiliamazoniensis</name>
    <dbReference type="NCBI Taxonomy" id="1499688"/>
    <lineage>
        <taxon>Bacteria</taxon>
        <taxon>Bacillati</taxon>
        <taxon>Bacillota</taxon>
        <taxon>Bacilli</taxon>
        <taxon>Bacillales</taxon>
        <taxon>Bacillaceae</taxon>
        <taxon>Neobacillus</taxon>
    </lineage>
</organism>
<evidence type="ECO:0000313" key="1">
    <source>
        <dbReference type="EMBL" id="CRK80845.1"/>
    </source>
</evidence>
<reference evidence="2" key="1">
    <citation type="submission" date="2015-05" db="EMBL/GenBank/DDBJ databases">
        <authorList>
            <person name="Urmite Genomes"/>
        </authorList>
    </citation>
    <scope>NUCLEOTIDE SEQUENCE [LARGE SCALE GENOMIC DNA]</scope>
    <source>
        <strain evidence="2">LF1</strain>
    </source>
</reference>
<dbReference type="Proteomes" id="UP000199087">
    <property type="component" value="Unassembled WGS sequence"/>
</dbReference>
<keyword evidence="2" id="KW-1185">Reference proteome</keyword>
<name>A0A0U1NSC6_9BACI</name>
<dbReference type="AlphaFoldDB" id="A0A0U1NSC6"/>
<dbReference type="STRING" id="1499688.BN000_00734"/>
<accession>A0A0U1NSC6</accession>
<sequence length="40" mass="4662">MTKLQEIVSKLNEEFDIKTLGKDPSFSRFIPSVFDPLLYD</sequence>
<protein>
    <submittedName>
        <fullName evidence="1">NIF3-related protein</fullName>
    </submittedName>
</protein>
<dbReference type="EMBL" id="CVRB01000001">
    <property type="protein sequence ID" value="CRK80845.1"/>
    <property type="molecule type" value="Genomic_DNA"/>
</dbReference>
<gene>
    <name evidence="1" type="ORF">BN000_00734</name>
</gene>